<dbReference type="EnsemblMetazoa" id="CJA37426.1">
    <property type="protein sequence ID" value="CJA37426.1"/>
    <property type="gene ID" value="WBGene00213273"/>
</dbReference>
<organism evidence="2 3">
    <name type="scientific">Caenorhabditis japonica</name>
    <dbReference type="NCBI Taxonomy" id="281687"/>
    <lineage>
        <taxon>Eukaryota</taxon>
        <taxon>Metazoa</taxon>
        <taxon>Ecdysozoa</taxon>
        <taxon>Nematoda</taxon>
        <taxon>Chromadorea</taxon>
        <taxon>Rhabditida</taxon>
        <taxon>Rhabditina</taxon>
        <taxon>Rhabditomorpha</taxon>
        <taxon>Rhabditoidea</taxon>
        <taxon>Rhabditidae</taxon>
        <taxon>Peloderinae</taxon>
        <taxon>Caenorhabditis</taxon>
    </lineage>
</organism>
<feature type="compositionally biased region" description="Polar residues" evidence="1">
    <location>
        <begin position="26"/>
        <end position="44"/>
    </location>
</feature>
<proteinExistence type="predicted"/>
<accession>A0A8R1IRG3</accession>
<feature type="compositionally biased region" description="Polar residues" evidence="1">
    <location>
        <begin position="158"/>
        <end position="171"/>
    </location>
</feature>
<name>A0A8R1IRG3_CAEJA</name>
<reference evidence="3" key="1">
    <citation type="submission" date="2010-08" db="EMBL/GenBank/DDBJ databases">
        <authorList>
            <consortium name="Caenorhabditis japonica Sequencing Consortium"/>
            <person name="Wilson R.K."/>
        </authorList>
    </citation>
    <scope>NUCLEOTIDE SEQUENCE [LARGE SCALE GENOMIC DNA]</scope>
    <source>
        <strain evidence="3">DF5081</strain>
    </source>
</reference>
<dbReference type="AlphaFoldDB" id="A0A8R1IRG3"/>
<sequence length="270" mass="29504">MLWSPLTSCRTSPTRETHYHQKSSKEPQPSHASQATSLPHSTNPDAAKLDAPRRKSLFTNAVRRWSVHATRAKTTTFSRTSQAVRMRSASHHPAGTLSKKVLVVIMSHTTAVQPPRKGNLGQIKKFLETSTSTRPSHQQVDLSPAQLPPIAPSATPMRKSSNIIASPSQNGPNSRAVPSSSSRQPPPSPLVTGTSVNHEGIPYVLRKTRRKPTSPINCTRQQKQQASRQQTIHPKPPGTETTIQPDHSETRETATPSQKDHTLGLGRPAL</sequence>
<feature type="compositionally biased region" description="Polar residues" evidence="1">
    <location>
        <begin position="73"/>
        <end position="83"/>
    </location>
</feature>
<protein>
    <submittedName>
        <fullName evidence="2">Uncharacterized protein</fullName>
    </submittedName>
</protein>
<keyword evidence="3" id="KW-1185">Reference proteome</keyword>
<feature type="compositionally biased region" description="Low complexity" evidence="1">
    <location>
        <begin position="221"/>
        <end position="230"/>
    </location>
</feature>
<feature type="compositionally biased region" description="Basic and acidic residues" evidence="1">
    <location>
        <begin position="13"/>
        <end position="25"/>
    </location>
</feature>
<evidence type="ECO:0000313" key="2">
    <source>
        <dbReference type="EnsemblMetazoa" id="CJA37426.1"/>
    </source>
</evidence>
<evidence type="ECO:0000256" key="1">
    <source>
        <dbReference type="SAM" id="MobiDB-lite"/>
    </source>
</evidence>
<dbReference type="Proteomes" id="UP000005237">
    <property type="component" value="Unassembled WGS sequence"/>
</dbReference>
<feature type="compositionally biased region" description="Polar residues" evidence="1">
    <location>
        <begin position="130"/>
        <end position="141"/>
    </location>
</feature>
<feature type="compositionally biased region" description="Low complexity" evidence="1">
    <location>
        <begin position="172"/>
        <end position="183"/>
    </location>
</feature>
<feature type="compositionally biased region" description="Polar residues" evidence="1">
    <location>
        <begin position="1"/>
        <end position="12"/>
    </location>
</feature>
<reference evidence="2" key="2">
    <citation type="submission" date="2022-06" db="UniProtKB">
        <authorList>
            <consortium name="EnsemblMetazoa"/>
        </authorList>
    </citation>
    <scope>IDENTIFICATION</scope>
    <source>
        <strain evidence="2">DF5081</strain>
    </source>
</reference>
<feature type="region of interest" description="Disordered" evidence="1">
    <location>
        <begin position="130"/>
        <end position="270"/>
    </location>
</feature>
<feature type="region of interest" description="Disordered" evidence="1">
    <location>
        <begin position="1"/>
        <end position="53"/>
    </location>
</feature>
<evidence type="ECO:0000313" key="3">
    <source>
        <dbReference type="Proteomes" id="UP000005237"/>
    </source>
</evidence>
<feature type="compositionally biased region" description="Basic and acidic residues" evidence="1">
    <location>
        <begin position="246"/>
        <end position="262"/>
    </location>
</feature>
<feature type="region of interest" description="Disordered" evidence="1">
    <location>
        <begin position="73"/>
        <end position="93"/>
    </location>
</feature>